<feature type="chain" id="PRO_5032990773" evidence="1">
    <location>
        <begin position="30"/>
        <end position="141"/>
    </location>
</feature>
<sequence>GPVRRAPRAHGSALVAAAVLLTAWHFAGQALLLTASPNDKAHPLVRRAAEADWREVRAALVAGSSSPAHEGGRGGWAHLVPVVEVGALLLATAGAFALTRPELHRAVALVLQHSDHETDDVRSVAVLLNRRDPSGSRPGYG</sequence>
<organism evidence="2 3">
    <name type="scientific">Polarella glacialis</name>
    <name type="common">Dinoflagellate</name>
    <dbReference type="NCBI Taxonomy" id="89957"/>
    <lineage>
        <taxon>Eukaryota</taxon>
        <taxon>Sar</taxon>
        <taxon>Alveolata</taxon>
        <taxon>Dinophyceae</taxon>
        <taxon>Suessiales</taxon>
        <taxon>Suessiaceae</taxon>
        <taxon>Polarella</taxon>
    </lineage>
</organism>
<keyword evidence="1" id="KW-0732">Signal</keyword>
<name>A0A813LPZ5_POLGL</name>
<comment type="caution">
    <text evidence="2">The sequence shown here is derived from an EMBL/GenBank/DDBJ whole genome shotgun (WGS) entry which is preliminary data.</text>
</comment>
<accession>A0A813LPZ5</accession>
<feature type="non-terminal residue" evidence="2">
    <location>
        <position position="141"/>
    </location>
</feature>
<evidence type="ECO:0000313" key="3">
    <source>
        <dbReference type="Proteomes" id="UP000626109"/>
    </source>
</evidence>
<dbReference type="Proteomes" id="UP000626109">
    <property type="component" value="Unassembled WGS sequence"/>
</dbReference>
<proteinExistence type="predicted"/>
<gene>
    <name evidence="2" type="ORF">PGLA2088_LOCUS46137</name>
</gene>
<feature type="signal peptide" evidence="1">
    <location>
        <begin position="1"/>
        <end position="29"/>
    </location>
</feature>
<evidence type="ECO:0000256" key="1">
    <source>
        <dbReference type="SAM" id="SignalP"/>
    </source>
</evidence>
<dbReference type="AlphaFoldDB" id="A0A813LPZ5"/>
<evidence type="ECO:0000313" key="2">
    <source>
        <dbReference type="EMBL" id="CAE8731755.1"/>
    </source>
</evidence>
<feature type="non-terminal residue" evidence="2">
    <location>
        <position position="1"/>
    </location>
</feature>
<dbReference type="EMBL" id="CAJNNW010036057">
    <property type="protein sequence ID" value="CAE8731755.1"/>
    <property type="molecule type" value="Genomic_DNA"/>
</dbReference>
<protein>
    <submittedName>
        <fullName evidence="2">Uncharacterized protein</fullName>
    </submittedName>
</protein>
<reference evidence="2" key="1">
    <citation type="submission" date="2021-02" db="EMBL/GenBank/DDBJ databases">
        <authorList>
            <person name="Dougan E. K."/>
            <person name="Rhodes N."/>
            <person name="Thang M."/>
            <person name="Chan C."/>
        </authorList>
    </citation>
    <scope>NUCLEOTIDE SEQUENCE</scope>
</reference>